<dbReference type="HOGENOM" id="CLU_1221492_0_0_1"/>
<reference evidence="1" key="2">
    <citation type="submission" date="2015-06" db="UniProtKB">
        <authorList>
            <consortium name="EnsemblPlants"/>
        </authorList>
    </citation>
    <scope>IDENTIFICATION</scope>
    <source>
        <strain evidence="1">DM1-3 516 R44</strain>
    </source>
</reference>
<dbReference type="Proteomes" id="UP000011115">
    <property type="component" value="Unassembled WGS sequence"/>
</dbReference>
<evidence type="ECO:0000313" key="1">
    <source>
        <dbReference type="EnsemblPlants" id="PGSC0003DMT400000704"/>
    </source>
</evidence>
<evidence type="ECO:0000313" key="2">
    <source>
        <dbReference type="Proteomes" id="UP000011115"/>
    </source>
</evidence>
<dbReference type="EnsemblPlants" id="PGSC0003DMT400000704">
    <property type="protein sequence ID" value="PGSC0003DMT400000704"/>
    <property type="gene ID" value="PGSC0003DMG400000255"/>
</dbReference>
<dbReference type="PaxDb" id="4113-PGSC0003DMT400000704"/>
<dbReference type="InParanoid" id="M0ZH70"/>
<proteinExistence type="predicted"/>
<dbReference type="AlphaFoldDB" id="M0ZH70"/>
<name>M0ZH70_SOLTU</name>
<reference evidence="2" key="1">
    <citation type="journal article" date="2011" name="Nature">
        <title>Genome sequence and analysis of the tuber crop potato.</title>
        <authorList>
            <consortium name="The Potato Genome Sequencing Consortium"/>
        </authorList>
    </citation>
    <scope>NUCLEOTIDE SEQUENCE [LARGE SCALE GENOMIC DNA]</scope>
    <source>
        <strain evidence="2">cv. DM1-3 516 R44</strain>
    </source>
</reference>
<protein>
    <submittedName>
        <fullName evidence="1">Uncharacterized protein</fullName>
    </submittedName>
</protein>
<organism evidence="1 2">
    <name type="scientific">Solanum tuberosum</name>
    <name type="common">Potato</name>
    <dbReference type="NCBI Taxonomy" id="4113"/>
    <lineage>
        <taxon>Eukaryota</taxon>
        <taxon>Viridiplantae</taxon>
        <taxon>Streptophyta</taxon>
        <taxon>Embryophyta</taxon>
        <taxon>Tracheophyta</taxon>
        <taxon>Spermatophyta</taxon>
        <taxon>Magnoliopsida</taxon>
        <taxon>eudicotyledons</taxon>
        <taxon>Gunneridae</taxon>
        <taxon>Pentapetalae</taxon>
        <taxon>asterids</taxon>
        <taxon>lamiids</taxon>
        <taxon>Solanales</taxon>
        <taxon>Solanaceae</taxon>
        <taxon>Solanoideae</taxon>
        <taxon>Solaneae</taxon>
        <taxon>Solanum</taxon>
    </lineage>
</organism>
<keyword evidence="2" id="KW-1185">Reference proteome</keyword>
<dbReference type="Gramene" id="PGSC0003DMT400000704">
    <property type="protein sequence ID" value="PGSC0003DMT400000704"/>
    <property type="gene ID" value="PGSC0003DMG400000255"/>
</dbReference>
<accession>M0ZH70</accession>
<sequence>MSEKEIVKVFVWVQELEYYDRIMLLVGAKFAEIVKVGETIEDGLRTGKIGHVAASLGSSGLLKKKREDVSSISYVSEGKKPSRKFSSYQGRSRTLQSSHPACFVQADYQTPLQLPNYPFPSYQNTPPSVYQNTLPVYQNPPSIYQIPPSHYCNAALNCGNVQSNYQTLPHMYQTPPPHYQNNPSTYQITQLILIPDTKLLVQTPKIIVKCVLPNKATTIPVQDLRKN</sequence>
<dbReference type="OMA" id="SSHPACF"/>